<feature type="region of interest" description="Disordered" evidence="7">
    <location>
        <begin position="522"/>
        <end position="552"/>
    </location>
</feature>
<feature type="transmembrane region" description="Helical" evidence="8">
    <location>
        <begin position="1045"/>
        <end position="1062"/>
    </location>
</feature>
<dbReference type="InterPro" id="IPR032880">
    <property type="entry name" value="CSC1/OSCA1-like_N"/>
</dbReference>
<feature type="region of interest" description="Disordered" evidence="7">
    <location>
        <begin position="1731"/>
        <end position="1767"/>
    </location>
</feature>
<dbReference type="PANTHER" id="PTHR13018:SF5">
    <property type="entry name" value="RE44586P"/>
    <property type="match status" value="1"/>
</dbReference>
<evidence type="ECO:0000256" key="8">
    <source>
        <dbReference type="SAM" id="Phobius"/>
    </source>
</evidence>
<dbReference type="Pfam" id="PF02714">
    <property type="entry name" value="RSN1_7TM"/>
    <property type="match status" value="1"/>
</dbReference>
<dbReference type="Pfam" id="PF00533">
    <property type="entry name" value="BRCT"/>
    <property type="match status" value="1"/>
</dbReference>
<feature type="transmembrane region" description="Helical" evidence="8">
    <location>
        <begin position="1148"/>
        <end position="1168"/>
    </location>
</feature>
<dbReference type="PROSITE" id="PS50172">
    <property type="entry name" value="BRCT"/>
    <property type="match status" value="1"/>
</dbReference>
<organism evidence="10 11">
    <name type="scientific">Trachymyrmex cornetzi</name>
    <dbReference type="NCBI Taxonomy" id="471704"/>
    <lineage>
        <taxon>Eukaryota</taxon>
        <taxon>Metazoa</taxon>
        <taxon>Ecdysozoa</taxon>
        <taxon>Arthropoda</taxon>
        <taxon>Hexapoda</taxon>
        <taxon>Insecta</taxon>
        <taxon>Pterygota</taxon>
        <taxon>Neoptera</taxon>
        <taxon>Endopterygota</taxon>
        <taxon>Hymenoptera</taxon>
        <taxon>Apocrita</taxon>
        <taxon>Aculeata</taxon>
        <taxon>Formicoidea</taxon>
        <taxon>Formicidae</taxon>
        <taxon>Myrmicinae</taxon>
        <taxon>Trachymyrmex</taxon>
    </lineage>
</organism>
<evidence type="ECO:0000313" key="11">
    <source>
        <dbReference type="Proteomes" id="UP000078492"/>
    </source>
</evidence>
<name>A0A195E3D6_9HYME</name>
<keyword evidence="6 8" id="KW-0472">Membrane</keyword>
<dbReference type="Pfam" id="PF14703">
    <property type="entry name" value="PHM7_cyt"/>
    <property type="match status" value="1"/>
</dbReference>
<dbReference type="InterPro" id="IPR045122">
    <property type="entry name" value="Csc1-like"/>
</dbReference>
<evidence type="ECO:0000256" key="4">
    <source>
        <dbReference type="ARBA" id="ARBA00022692"/>
    </source>
</evidence>
<evidence type="ECO:0000256" key="2">
    <source>
        <dbReference type="ARBA" id="ARBA00007779"/>
    </source>
</evidence>
<comment type="similarity">
    <text evidence="2">Belongs to the CSC1 (TC 1.A.17) family.</text>
</comment>
<keyword evidence="5 8" id="KW-1133">Transmembrane helix</keyword>
<dbReference type="GO" id="GO:0005227">
    <property type="term" value="F:calcium-activated cation channel activity"/>
    <property type="evidence" value="ECO:0007669"/>
    <property type="project" value="InterPro"/>
</dbReference>
<feature type="transmembrane region" description="Helical" evidence="8">
    <location>
        <begin position="1444"/>
        <end position="1466"/>
    </location>
</feature>
<dbReference type="GO" id="GO:0005886">
    <property type="term" value="C:plasma membrane"/>
    <property type="evidence" value="ECO:0007669"/>
    <property type="project" value="TreeGrafter"/>
</dbReference>
<dbReference type="Proteomes" id="UP000078492">
    <property type="component" value="Unassembled WGS sequence"/>
</dbReference>
<feature type="compositionally biased region" description="Polar residues" evidence="7">
    <location>
        <begin position="1731"/>
        <end position="1753"/>
    </location>
</feature>
<keyword evidence="11" id="KW-1185">Reference proteome</keyword>
<feature type="transmembrane region" description="Helical" evidence="8">
    <location>
        <begin position="1641"/>
        <end position="1667"/>
    </location>
</feature>
<dbReference type="InterPro" id="IPR003864">
    <property type="entry name" value="CSC1/OSCA1-like_7TM"/>
</dbReference>
<dbReference type="SUPFAM" id="SSF52113">
    <property type="entry name" value="BRCT domain"/>
    <property type="match status" value="1"/>
</dbReference>
<dbReference type="Gene3D" id="3.40.50.10190">
    <property type="entry name" value="BRCT domain"/>
    <property type="match status" value="2"/>
</dbReference>
<gene>
    <name evidence="10" type="ORF">ALC57_08134</name>
</gene>
<evidence type="ECO:0000313" key="10">
    <source>
        <dbReference type="EMBL" id="KYN19658.1"/>
    </source>
</evidence>
<comment type="subcellular location">
    <subcellularLocation>
        <location evidence="1">Membrane</location>
        <topology evidence="1">Multi-pass membrane protein</topology>
    </subcellularLocation>
</comment>
<dbReference type="InterPro" id="IPR027815">
    <property type="entry name" value="CSC1/OSCA1-like_cyt"/>
</dbReference>
<dbReference type="CDD" id="cd17751">
    <property type="entry name" value="BRCT_microcephalin_rpt3"/>
    <property type="match status" value="1"/>
</dbReference>
<dbReference type="Pfam" id="PF13967">
    <property type="entry name" value="RSN1_TM"/>
    <property type="match status" value="1"/>
</dbReference>
<feature type="transmembrane region" description="Helical" evidence="8">
    <location>
        <begin position="1195"/>
        <end position="1213"/>
    </location>
</feature>
<dbReference type="PANTHER" id="PTHR13018">
    <property type="entry name" value="PROBABLE MEMBRANE PROTEIN DUF221-RELATED"/>
    <property type="match status" value="1"/>
</dbReference>
<feature type="compositionally biased region" description="Basic and acidic residues" evidence="7">
    <location>
        <begin position="644"/>
        <end position="653"/>
    </location>
</feature>
<dbReference type="EMBL" id="KQ979701">
    <property type="protein sequence ID" value="KYN19658.1"/>
    <property type="molecule type" value="Genomic_DNA"/>
</dbReference>
<proteinExistence type="inferred from homology"/>
<feature type="region of interest" description="Disordered" evidence="7">
    <location>
        <begin position="582"/>
        <end position="610"/>
    </location>
</feature>
<dbReference type="InterPro" id="IPR001357">
    <property type="entry name" value="BRCT_dom"/>
</dbReference>
<reference evidence="10 11" key="1">
    <citation type="submission" date="2015-09" db="EMBL/GenBank/DDBJ databases">
        <title>Trachymyrmex cornetzi WGS genome.</title>
        <authorList>
            <person name="Nygaard S."/>
            <person name="Hu H."/>
            <person name="Boomsma J."/>
            <person name="Zhang G."/>
        </authorList>
    </citation>
    <scope>NUCLEOTIDE SEQUENCE [LARGE SCALE GENOMIC DNA]</scope>
    <source>
        <strain evidence="10">Tcor2-1</strain>
        <tissue evidence="10">Whole body</tissue>
    </source>
</reference>
<feature type="transmembrane region" description="Helical" evidence="8">
    <location>
        <begin position="1673"/>
        <end position="1697"/>
    </location>
</feature>
<keyword evidence="3" id="KW-0813">Transport</keyword>
<sequence length="1767" mass="199056">MSFSKRKIFASDTSDEDDSFNHRRSSLRVNLSYSKILTDSGNGSLWRTEIETDQRRVDTAQTIKRLSRKKSMYEKNHQSDFDNKGMRAINDTDKCAVDKNNDNSIGIKKGIQLKRLTINLEDISTKERYLETNCNRLKDAILSKTKQIFDRENELSVKITKVLGNEKNGFASSIHNPNTGNGTVMLDMTNLKETAVSKRQQYTHNVNDRKREDQYSNIVTTPSNNDRRSFEKSIDKSRLIQRRLFVEEDKQVEGQTKCRIIEDVVLKKNFPLFSLRQVTQSSSPILSGSNKRLSLVRRSKLHSQNKIENLNNTFSTIHSIQNFDIETPVVCSTFIENNATDEKEINSDESRDTHTTTKVMSMEMTEVHGGIHMSEKRISVQNRNSYMNNYSENKEEKSKKESIERNKTGISSRLEDELNKITQSNVLQAHEHDSKAECQNEQCNMMSLSNSNNTIRSSLNVNTSLDAMTETSEARNVWKSRNHGTDNTNRNFKAINNKESVVLNDQRESTNTNRTSLQMNTSVDSMHKTWRRRSDKDHSSTDMECSSTGDKEINDIDSLENISLTERLRNISMRNEISHKAKLKVSKMKDEDKRRSSNSRDSNSYVEGTPYPISRSVLFRSQLKYKTQHLDDTVTCGSNLNSLENEKKDDKTKSFASHSKVSNELHMSTGMQKTTEANSVILEDTPNQNSFVTQNQLTVIKDTSDGIKSKTGENIFVQNTECTLVKKRRLLPLTQISQYSISPIEERKCTPEESAKQMQSDSDCDILENEKKEKKTRKPKKVISKKICIKKFADEKVLNILERSRQNKTNNLVESRDSLNDFVKCCTISTQWNKYKSQKIIIVTTGLSKEDKSLIKSIVKSLGAAELELNVSKRTTHVVSTGVRTVNLLRGIIRGCWLVTLEWVLKSLENNKWLNPETFEMKHFSKAVQENRKDRQLFGPSYIPELFGACGFIYVEHKTTVPCNTLKELIKTAGGHITENTKLAKIIIGTNGLKETWVIDSITTGELQLTNIAVRDGPSVDTCISFPRYNRTIITDVYAGIPENLLLNAIGFLLLVILFGLLRKKAWNYGRLALLHKSDNRWMELFYGVNENRDTDPLCVEASVNSQLSQLDRGFLSWIVTAFKITDDELLQRAGPDGLLYIMFERCLIILTVMMLIVSLCIALPINFHGSMQPGDSATFSHTTLSNLEPTSFGLWVYTVLLLSYLPVGGFIMRNRLKQVRDTRPTGEFVARTLLITDVPKHQCTVENLTEYFKEAFPALTVEDITLAHDIRRLSKLDEERDCAEQARLYCESYAKKREPLKMYPYPCGQILGYCCNKQVDAQEFYANEEIRLTALVEEEKNVALSKTLGVAFVTLGTPGAAKTMRKQLRSSPNIKWTVDYAPMPSDIFWENLSIPRPCWYLNAVLINCALGLILFFLTTPAVIVTTVTKLPITGEIKILSPVLSSFLPTVLLVSVAALMPALVGRSESLVRHWTRSSLNRVIMRKTLLLLLLMVLILPSLGLTSAAAFLDWTVNGRNNTAKWECVFLPDQGALFVNYVITAALLGSGLELVRFPELALYTFRLCIARSRAERIHVRKAVLWEFPLGAHYAWLLLVFTMTTVYSLACPLITPFGLLYLVVKHLVDRHNLCFAYGPSIGGGQLAGAAVGAAGAAPVLAQAALLALGLVRVGLSSLAAVQLTGLCASILGLVTGVTLPLSKPKTSVPKRDLSTGQNFVAPVLRKNQISTEETISTASNSEINLPSPTSTTSSVQESPKLYQNYGGEQRV</sequence>
<accession>A0A195E3D6</accession>
<protein>
    <submittedName>
        <fullName evidence="10">Transmembrane protein 63C</fullName>
    </submittedName>
</protein>
<feature type="transmembrane region" description="Helical" evidence="8">
    <location>
        <begin position="1590"/>
        <end position="1620"/>
    </location>
</feature>
<dbReference type="CDD" id="cd17736">
    <property type="entry name" value="BRCT_microcephalin_rpt2"/>
    <property type="match status" value="1"/>
</dbReference>
<dbReference type="STRING" id="471704.A0A195E3D6"/>
<evidence type="ECO:0000259" key="9">
    <source>
        <dbReference type="PROSITE" id="PS50172"/>
    </source>
</evidence>
<feature type="domain" description="BRCT" evidence="9">
    <location>
        <begin position="830"/>
        <end position="921"/>
    </location>
</feature>
<feature type="transmembrane region" description="Helical" evidence="8">
    <location>
        <begin position="1400"/>
        <end position="1424"/>
    </location>
</feature>
<keyword evidence="4 8" id="KW-0812">Transmembrane</keyword>
<feature type="transmembrane region" description="Helical" evidence="8">
    <location>
        <begin position="1487"/>
        <end position="1510"/>
    </location>
</feature>
<dbReference type="SMART" id="SM00292">
    <property type="entry name" value="BRCT"/>
    <property type="match status" value="1"/>
</dbReference>
<evidence type="ECO:0000256" key="7">
    <source>
        <dbReference type="SAM" id="MobiDB-lite"/>
    </source>
</evidence>
<feature type="compositionally biased region" description="Basic and acidic residues" evidence="7">
    <location>
        <begin position="532"/>
        <end position="541"/>
    </location>
</feature>
<dbReference type="InterPro" id="IPR036420">
    <property type="entry name" value="BRCT_dom_sf"/>
</dbReference>
<evidence type="ECO:0000256" key="6">
    <source>
        <dbReference type="ARBA" id="ARBA00023136"/>
    </source>
</evidence>
<evidence type="ECO:0000256" key="1">
    <source>
        <dbReference type="ARBA" id="ARBA00004141"/>
    </source>
</evidence>
<feature type="region of interest" description="Disordered" evidence="7">
    <location>
        <begin position="638"/>
        <end position="660"/>
    </location>
</feature>
<evidence type="ECO:0000256" key="3">
    <source>
        <dbReference type="ARBA" id="ARBA00022448"/>
    </source>
</evidence>
<evidence type="ECO:0000256" key="5">
    <source>
        <dbReference type="ARBA" id="ARBA00022989"/>
    </source>
</evidence>